<dbReference type="GO" id="GO:0000014">
    <property type="term" value="F:single-stranded DNA endodeoxyribonuclease activity"/>
    <property type="evidence" value="ECO:0007669"/>
    <property type="project" value="TreeGrafter"/>
</dbReference>
<dbReference type="EMBL" id="KK118002">
    <property type="protein sequence ID" value="KFM71932.1"/>
    <property type="molecule type" value="Genomic_DNA"/>
</dbReference>
<dbReference type="GO" id="GO:0031297">
    <property type="term" value="P:replication fork processing"/>
    <property type="evidence" value="ECO:0007669"/>
    <property type="project" value="TreeGrafter"/>
</dbReference>
<dbReference type="AlphaFoldDB" id="A0A087U3J3"/>
<dbReference type="InterPro" id="IPR041426">
    <property type="entry name" value="Mos1_HTH"/>
</dbReference>
<evidence type="ECO:0000259" key="1">
    <source>
        <dbReference type="Pfam" id="PF17906"/>
    </source>
</evidence>
<accession>A0A087U3J3</accession>
<dbReference type="GO" id="GO:0003697">
    <property type="term" value="F:single-stranded DNA binding"/>
    <property type="evidence" value="ECO:0007669"/>
    <property type="project" value="TreeGrafter"/>
</dbReference>
<dbReference type="InterPro" id="IPR052709">
    <property type="entry name" value="Transposase-MT_Hybrid"/>
</dbReference>
<dbReference type="Proteomes" id="UP000054359">
    <property type="component" value="Unassembled WGS sequence"/>
</dbReference>
<sequence>MEGKTVGFYFIFLFYFHKGKNATQACEKLHEVYGDDALTTRQFAKFRSGNFVVNDAPRSGRPLEADVDEIKAMVKSNPWYMTLRGTTHCSTNRS</sequence>
<dbReference type="GO" id="GO:0035861">
    <property type="term" value="C:site of double-strand break"/>
    <property type="evidence" value="ECO:0007669"/>
    <property type="project" value="TreeGrafter"/>
</dbReference>
<dbReference type="GO" id="GO:0005634">
    <property type="term" value="C:nucleus"/>
    <property type="evidence" value="ECO:0007669"/>
    <property type="project" value="TreeGrafter"/>
</dbReference>
<keyword evidence="3" id="KW-1185">Reference proteome</keyword>
<dbReference type="OMA" id="CITERTC"/>
<dbReference type="PANTHER" id="PTHR46060">
    <property type="entry name" value="MARINER MOS1 TRANSPOSASE-LIKE PROTEIN"/>
    <property type="match status" value="1"/>
</dbReference>
<dbReference type="GO" id="GO:0044547">
    <property type="term" value="F:DNA topoisomerase binding"/>
    <property type="evidence" value="ECO:0007669"/>
    <property type="project" value="TreeGrafter"/>
</dbReference>
<feature type="non-terminal residue" evidence="2">
    <location>
        <position position="94"/>
    </location>
</feature>
<dbReference type="GO" id="GO:0000793">
    <property type="term" value="C:condensed chromosome"/>
    <property type="evidence" value="ECO:0007669"/>
    <property type="project" value="TreeGrafter"/>
</dbReference>
<dbReference type="GO" id="GO:0046975">
    <property type="term" value="F:histone H3K36 methyltransferase activity"/>
    <property type="evidence" value="ECO:0007669"/>
    <property type="project" value="TreeGrafter"/>
</dbReference>
<dbReference type="Pfam" id="PF17906">
    <property type="entry name" value="HTH_48"/>
    <property type="match status" value="1"/>
</dbReference>
<keyword evidence="2" id="KW-0808">Transferase</keyword>
<evidence type="ECO:0000313" key="2">
    <source>
        <dbReference type="EMBL" id="KFM71932.1"/>
    </source>
</evidence>
<feature type="domain" description="Mos1 transposase HTH" evidence="1">
    <location>
        <begin position="11"/>
        <end position="50"/>
    </location>
</feature>
<dbReference type="GO" id="GO:0042800">
    <property type="term" value="F:histone H3K4 methyltransferase activity"/>
    <property type="evidence" value="ECO:0007669"/>
    <property type="project" value="TreeGrafter"/>
</dbReference>
<organism evidence="2 3">
    <name type="scientific">Stegodyphus mimosarum</name>
    <name type="common">African social velvet spider</name>
    <dbReference type="NCBI Taxonomy" id="407821"/>
    <lineage>
        <taxon>Eukaryota</taxon>
        <taxon>Metazoa</taxon>
        <taxon>Ecdysozoa</taxon>
        <taxon>Arthropoda</taxon>
        <taxon>Chelicerata</taxon>
        <taxon>Arachnida</taxon>
        <taxon>Araneae</taxon>
        <taxon>Araneomorphae</taxon>
        <taxon>Entelegynae</taxon>
        <taxon>Eresoidea</taxon>
        <taxon>Eresidae</taxon>
        <taxon>Stegodyphus</taxon>
    </lineage>
</organism>
<keyword evidence="2" id="KW-0489">Methyltransferase</keyword>
<evidence type="ECO:0000313" key="3">
    <source>
        <dbReference type="Proteomes" id="UP000054359"/>
    </source>
</evidence>
<protein>
    <submittedName>
        <fullName evidence="2">Histone-lysine N-methyltransferase SETMAR</fullName>
    </submittedName>
</protein>
<dbReference type="OrthoDB" id="6431778at2759"/>
<proteinExistence type="predicted"/>
<dbReference type="GO" id="GO:0006303">
    <property type="term" value="P:double-strand break repair via nonhomologous end joining"/>
    <property type="evidence" value="ECO:0007669"/>
    <property type="project" value="TreeGrafter"/>
</dbReference>
<dbReference type="GO" id="GO:0044774">
    <property type="term" value="P:mitotic DNA integrity checkpoint signaling"/>
    <property type="evidence" value="ECO:0007669"/>
    <property type="project" value="TreeGrafter"/>
</dbReference>
<dbReference type="GO" id="GO:0000729">
    <property type="term" value="P:DNA double-strand break processing"/>
    <property type="evidence" value="ECO:0007669"/>
    <property type="project" value="TreeGrafter"/>
</dbReference>
<dbReference type="GO" id="GO:0015074">
    <property type="term" value="P:DNA integration"/>
    <property type="evidence" value="ECO:0007669"/>
    <property type="project" value="TreeGrafter"/>
</dbReference>
<reference evidence="2 3" key="1">
    <citation type="submission" date="2013-11" db="EMBL/GenBank/DDBJ databases">
        <title>Genome sequencing of Stegodyphus mimosarum.</title>
        <authorList>
            <person name="Bechsgaard J."/>
        </authorList>
    </citation>
    <scope>NUCLEOTIDE SEQUENCE [LARGE SCALE GENOMIC DNA]</scope>
</reference>
<name>A0A087U3J3_STEMI</name>
<gene>
    <name evidence="2" type="ORF">X975_11739</name>
</gene>
<dbReference type="PANTHER" id="PTHR46060:SF2">
    <property type="entry name" value="HISTONE-LYSINE N-METHYLTRANSFERASE SETMAR"/>
    <property type="match status" value="1"/>
</dbReference>
<dbReference type="Gene3D" id="1.10.10.1450">
    <property type="match status" value="1"/>
</dbReference>
<dbReference type="GO" id="GO:0032259">
    <property type="term" value="P:methylation"/>
    <property type="evidence" value="ECO:0007669"/>
    <property type="project" value="UniProtKB-KW"/>
</dbReference>
<dbReference type="GO" id="GO:0003690">
    <property type="term" value="F:double-stranded DNA binding"/>
    <property type="evidence" value="ECO:0007669"/>
    <property type="project" value="TreeGrafter"/>
</dbReference>